<evidence type="ECO:0000313" key="4">
    <source>
        <dbReference type="Proteomes" id="UP001139344"/>
    </source>
</evidence>
<dbReference type="GO" id="GO:0000155">
    <property type="term" value="F:phosphorelay sensor kinase activity"/>
    <property type="evidence" value="ECO:0007669"/>
    <property type="project" value="InterPro"/>
</dbReference>
<keyword evidence="1" id="KW-1133">Transmembrane helix</keyword>
<evidence type="ECO:0000259" key="2">
    <source>
        <dbReference type="Pfam" id="PF06580"/>
    </source>
</evidence>
<feature type="transmembrane region" description="Helical" evidence="1">
    <location>
        <begin position="20"/>
        <end position="40"/>
    </location>
</feature>
<dbReference type="AlphaFoldDB" id="A0A9X1UX23"/>
<comment type="caution">
    <text evidence="3">The sequence shown here is derived from an EMBL/GenBank/DDBJ whole genome shotgun (WGS) entry which is preliminary data.</text>
</comment>
<accession>A0A9X1UX23</accession>
<evidence type="ECO:0000313" key="3">
    <source>
        <dbReference type="EMBL" id="MCG9970888.1"/>
    </source>
</evidence>
<dbReference type="Proteomes" id="UP001139344">
    <property type="component" value="Unassembled WGS sequence"/>
</dbReference>
<organism evidence="3 4">
    <name type="scientific">Christiangramia crocea</name>
    <dbReference type="NCBI Taxonomy" id="2904124"/>
    <lineage>
        <taxon>Bacteria</taxon>
        <taxon>Pseudomonadati</taxon>
        <taxon>Bacteroidota</taxon>
        <taxon>Flavobacteriia</taxon>
        <taxon>Flavobacteriales</taxon>
        <taxon>Flavobacteriaceae</taxon>
        <taxon>Christiangramia</taxon>
    </lineage>
</organism>
<protein>
    <submittedName>
        <fullName evidence="3">Histidine kinase</fullName>
    </submittedName>
</protein>
<keyword evidence="4" id="KW-1185">Reference proteome</keyword>
<reference evidence="3" key="1">
    <citation type="submission" date="2021-12" db="EMBL/GenBank/DDBJ databases">
        <title>Description of Gramella crocea sp. nov., a new bacterium isolated from activated sludge.</title>
        <authorList>
            <person name="Zhang X."/>
        </authorList>
    </citation>
    <scope>NUCLEOTIDE SEQUENCE</scope>
    <source>
        <strain evidence="3">YB25</strain>
    </source>
</reference>
<sequence>MLNKEKMYEIFQWHRGKIILLHLLAWLALGVVNYLPDFLILGTYTYGFPLTYIGYLVLFYFNYLFLVPQFLLKQRINFYVITAVLLVTISVLFGYLMEPLTSPLHILRDSFSSLEISPLFKILTIMRIVVINLAFLIAGTTIRLYKEWVKNRIREKEVEQQKALSELEFLKNQLNPHFLFNSLNSIYSLAQKKSPYTPEAIIALSELMRYMLYETNHHIVLLEKELNYIRRYIQLQRLRLMDSTGVNLQIRGEIANQKIKPLILISFIENAFKHGINEKGNSVVKIQIKVNNNQLNFYCSNFLKSQQSRNNFSGIGLTNSKKRLELLYPNAHTFEVIEGEGNFIVNLSLNLDC</sequence>
<dbReference type="InterPro" id="IPR050640">
    <property type="entry name" value="Bact_2-comp_sensor_kinase"/>
</dbReference>
<keyword evidence="3" id="KW-0418">Kinase</keyword>
<keyword evidence="1" id="KW-0812">Transmembrane</keyword>
<feature type="transmembrane region" description="Helical" evidence="1">
    <location>
        <begin position="122"/>
        <end position="145"/>
    </location>
</feature>
<gene>
    <name evidence="3" type="ORF">LU635_04495</name>
</gene>
<keyword evidence="1" id="KW-0472">Membrane</keyword>
<dbReference type="InterPro" id="IPR036890">
    <property type="entry name" value="HATPase_C_sf"/>
</dbReference>
<evidence type="ECO:0000256" key="1">
    <source>
        <dbReference type="SAM" id="Phobius"/>
    </source>
</evidence>
<name>A0A9X1UX23_9FLAO</name>
<dbReference type="Pfam" id="PF06580">
    <property type="entry name" value="His_kinase"/>
    <property type="match status" value="1"/>
</dbReference>
<proteinExistence type="predicted"/>
<dbReference type="PANTHER" id="PTHR34220">
    <property type="entry name" value="SENSOR HISTIDINE KINASE YPDA"/>
    <property type="match status" value="1"/>
</dbReference>
<dbReference type="InterPro" id="IPR010559">
    <property type="entry name" value="Sig_transdc_His_kin_internal"/>
</dbReference>
<feature type="transmembrane region" description="Helical" evidence="1">
    <location>
        <begin position="46"/>
        <end position="66"/>
    </location>
</feature>
<feature type="transmembrane region" description="Helical" evidence="1">
    <location>
        <begin position="78"/>
        <end position="97"/>
    </location>
</feature>
<dbReference type="EMBL" id="JAJSON010000013">
    <property type="protein sequence ID" value="MCG9970888.1"/>
    <property type="molecule type" value="Genomic_DNA"/>
</dbReference>
<dbReference type="PANTHER" id="PTHR34220:SF7">
    <property type="entry name" value="SENSOR HISTIDINE KINASE YPDA"/>
    <property type="match status" value="1"/>
</dbReference>
<dbReference type="GO" id="GO:0016020">
    <property type="term" value="C:membrane"/>
    <property type="evidence" value="ECO:0007669"/>
    <property type="project" value="InterPro"/>
</dbReference>
<feature type="domain" description="Signal transduction histidine kinase internal region" evidence="2">
    <location>
        <begin position="165"/>
        <end position="242"/>
    </location>
</feature>
<dbReference type="Gene3D" id="3.30.565.10">
    <property type="entry name" value="Histidine kinase-like ATPase, C-terminal domain"/>
    <property type="match status" value="1"/>
</dbReference>
<dbReference type="RefSeq" id="WP_240096643.1">
    <property type="nucleotide sequence ID" value="NZ_JAJSON010000013.1"/>
</dbReference>
<keyword evidence="3" id="KW-0808">Transferase</keyword>